<reference evidence="1 2" key="1">
    <citation type="journal article" date="2022" name="Hortic Res">
        <title>A haplotype resolved chromosomal level avocado genome allows analysis of novel avocado genes.</title>
        <authorList>
            <person name="Nath O."/>
            <person name="Fletcher S.J."/>
            <person name="Hayward A."/>
            <person name="Shaw L.M."/>
            <person name="Masouleh A.K."/>
            <person name="Furtado A."/>
            <person name="Henry R.J."/>
            <person name="Mitter N."/>
        </authorList>
    </citation>
    <scope>NUCLEOTIDE SEQUENCE [LARGE SCALE GENOMIC DNA]</scope>
    <source>
        <strain evidence="2">cv. Hass</strain>
    </source>
</reference>
<keyword evidence="2" id="KW-1185">Reference proteome</keyword>
<comment type="caution">
    <text evidence="1">The sequence shown here is derived from an EMBL/GenBank/DDBJ whole genome shotgun (WGS) entry which is preliminary data.</text>
</comment>
<dbReference type="EMBL" id="CM056815">
    <property type="protein sequence ID" value="KAJ8630197.1"/>
    <property type="molecule type" value="Genomic_DNA"/>
</dbReference>
<evidence type="ECO:0000313" key="2">
    <source>
        <dbReference type="Proteomes" id="UP001234297"/>
    </source>
</evidence>
<protein>
    <submittedName>
        <fullName evidence="1">Uncharacterized protein</fullName>
    </submittedName>
</protein>
<accession>A0ACC2LAS9</accession>
<proteinExistence type="predicted"/>
<evidence type="ECO:0000313" key="1">
    <source>
        <dbReference type="EMBL" id="KAJ8630197.1"/>
    </source>
</evidence>
<gene>
    <name evidence="1" type="ORF">MRB53_023520</name>
</gene>
<dbReference type="Proteomes" id="UP001234297">
    <property type="component" value="Chromosome 7"/>
</dbReference>
<organism evidence="1 2">
    <name type="scientific">Persea americana</name>
    <name type="common">Avocado</name>
    <dbReference type="NCBI Taxonomy" id="3435"/>
    <lineage>
        <taxon>Eukaryota</taxon>
        <taxon>Viridiplantae</taxon>
        <taxon>Streptophyta</taxon>
        <taxon>Embryophyta</taxon>
        <taxon>Tracheophyta</taxon>
        <taxon>Spermatophyta</taxon>
        <taxon>Magnoliopsida</taxon>
        <taxon>Magnoliidae</taxon>
        <taxon>Laurales</taxon>
        <taxon>Lauraceae</taxon>
        <taxon>Persea</taxon>
    </lineage>
</organism>
<name>A0ACC2LAS9_PERAE</name>
<sequence>MWKNRVITFDKNYGSASVNMVSYGQTSKSSKEKVTTSFKVIKMTQTSQELVPHPTPEGQPIWVHPDLLEDENWEIVKTKPTAQQRMQAKRQLRKLKQQENAQTKQEVPEKAETSSTASLGATEGSLLKVPRVIRKFTLSDFMPPRLKDETTQEASYSCNSIVGFSMNGYESSDTASDTDEWEESLETGEYLSDEEWIPESHLMPVIWYNPFQPQGSWSDDDKDQEAAQIAVNTAQTNALVDPNHVEAQGADEEKDLALMPDLEEYARILQHLAIEQEQDRINQLHQNPEPEVPENLRASLPVTPENEESCWIDDPLTSEDESDSQQSIMEASSIEVACNVIVQDDSASEAPSAEATDSQNVSSSISSGATYSPVTSTEITPSQPSSPETVTSEFKPLPTDHHEEALIDEVFKENPDLFSENAPCNAITENGNAAAEAFSANGEDQPLEPEGALPKEEPPLEAFEVGKGTRSGRDYHKNYNQPSSSYVNPSGKQAVNAPSGGDNENAGLKEAFKYDLIEHFKHISARLHILDLLRMSPQTRDSLISELQRLNLDVDKHAPQVLQIEMDYRVTKSKTSSKGEKKEAGGPCTECLSVQKAASATIAFNKEDLC</sequence>